<dbReference type="Proteomes" id="UP000199439">
    <property type="component" value="Unassembled WGS sequence"/>
</dbReference>
<dbReference type="OrthoDB" id="1132102at2"/>
<dbReference type="GO" id="GO:0005524">
    <property type="term" value="F:ATP binding"/>
    <property type="evidence" value="ECO:0007669"/>
    <property type="project" value="UniProtKB-KW"/>
</dbReference>
<dbReference type="STRING" id="870482.SAMN04487987_11166"/>
<evidence type="ECO:0000313" key="8">
    <source>
        <dbReference type="Proteomes" id="UP000199439"/>
    </source>
</evidence>
<feature type="domain" description="Thiamin pyrophosphokinase thiamin-binding" evidence="6">
    <location>
        <begin position="125"/>
        <end position="195"/>
    </location>
</feature>
<dbReference type="InterPro" id="IPR053149">
    <property type="entry name" value="TPK"/>
</dbReference>
<evidence type="ECO:0000256" key="3">
    <source>
        <dbReference type="ARBA" id="ARBA00022777"/>
    </source>
</evidence>
<gene>
    <name evidence="7" type="ORF">SAMN04487987_11166</name>
</gene>
<evidence type="ECO:0000256" key="5">
    <source>
        <dbReference type="NCBIfam" id="TIGR01378"/>
    </source>
</evidence>
<dbReference type="Gene3D" id="3.40.50.10240">
    <property type="entry name" value="Thiamin pyrophosphokinase, catalytic domain"/>
    <property type="match status" value="1"/>
</dbReference>
<keyword evidence="1" id="KW-0808">Transferase</keyword>
<dbReference type="GO" id="GO:0030975">
    <property type="term" value="F:thiamine binding"/>
    <property type="evidence" value="ECO:0007669"/>
    <property type="project" value="InterPro"/>
</dbReference>
<dbReference type="GO" id="GO:0009229">
    <property type="term" value="P:thiamine diphosphate biosynthetic process"/>
    <property type="evidence" value="ECO:0007669"/>
    <property type="project" value="InterPro"/>
</dbReference>
<dbReference type="Pfam" id="PF04263">
    <property type="entry name" value="TPK_catalytic"/>
    <property type="match status" value="1"/>
</dbReference>
<proteinExistence type="predicted"/>
<dbReference type="InterPro" id="IPR006282">
    <property type="entry name" value="Thi_PPkinase"/>
</dbReference>
<accession>A0A1I1RU52</accession>
<evidence type="ECO:0000259" key="6">
    <source>
        <dbReference type="SMART" id="SM00983"/>
    </source>
</evidence>
<dbReference type="PANTHER" id="PTHR41299:SF1">
    <property type="entry name" value="THIAMINE PYROPHOSPHOKINASE"/>
    <property type="match status" value="1"/>
</dbReference>
<dbReference type="CDD" id="cd07995">
    <property type="entry name" value="TPK"/>
    <property type="match status" value="1"/>
</dbReference>
<dbReference type="SUPFAM" id="SSF63999">
    <property type="entry name" value="Thiamin pyrophosphokinase, catalytic domain"/>
    <property type="match status" value="1"/>
</dbReference>
<reference evidence="8" key="1">
    <citation type="submission" date="2016-10" db="EMBL/GenBank/DDBJ databases">
        <authorList>
            <person name="Varghese N."/>
            <person name="Submissions S."/>
        </authorList>
    </citation>
    <scope>NUCLEOTIDE SEQUENCE [LARGE SCALE GENOMIC DNA]</scope>
    <source>
        <strain evidence="8">DSM 25730</strain>
    </source>
</reference>
<evidence type="ECO:0000256" key="1">
    <source>
        <dbReference type="ARBA" id="ARBA00022679"/>
    </source>
</evidence>
<keyword evidence="8" id="KW-1185">Reference proteome</keyword>
<dbReference type="SMART" id="SM00983">
    <property type="entry name" value="TPK_B1_binding"/>
    <property type="match status" value="1"/>
</dbReference>
<evidence type="ECO:0000256" key="2">
    <source>
        <dbReference type="ARBA" id="ARBA00022741"/>
    </source>
</evidence>
<dbReference type="GO" id="GO:0016301">
    <property type="term" value="F:kinase activity"/>
    <property type="evidence" value="ECO:0007669"/>
    <property type="project" value="UniProtKB-KW"/>
</dbReference>
<dbReference type="NCBIfam" id="TIGR01378">
    <property type="entry name" value="thi_PPkinase"/>
    <property type="match status" value="1"/>
</dbReference>
<dbReference type="EC" id="2.7.6.2" evidence="5"/>
<dbReference type="InterPro" id="IPR036371">
    <property type="entry name" value="TPK_B1-bd_sf"/>
</dbReference>
<keyword evidence="4" id="KW-0067">ATP-binding</keyword>
<sequence>MNTKQVCLFLNGEPPKCIPDLKSYNTVCATDGAYTFLKANNVVPHFISGDFDSIKTIPDSIEVIHTPNQDFTDFDKILQILFDRGFSDIHVYGASGQEQDHFLGNLHTALQWKTKLNITFFDNYGFYFLADTKVTLTGCLGKHVSLFPFPETNGIITKGLEYGLNNESLYFGGRIGTRNKAIDDTIEISFKTGNMFLFIND</sequence>
<dbReference type="AlphaFoldDB" id="A0A1I1RU52"/>
<dbReference type="RefSeq" id="WP_092853471.1">
    <property type="nucleotide sequence ID" value="NZ_FOMI01000011.1"/>
</dbReference>
<keyword evidence="2" id="KW-0547">Nucleotide-binding</keyword>
<keyword evidence="3 7" id="KW-0418">Kinase</keyword>
<name>A0A1I1RU52_9FLAO</name>
<dbReference type="SUPFAM" id="SSF63862">
    <property type="entry name" value="Thiamin pyrophosphokinase, substrate-binding domain"/>
    <property type="match status" value="1"/>
</dbReference>
<dbReference type="PANTHER" id="PTHR41299">
    <property type="entry name" value="THIAMINE PYROPHOSPHOKINASE"/>
    <property type="match status" value="1"/>
</dbReference>
<protein>
    <recommendedName>
        <fullName evidence="5">Thiamine diphosphokinase</fullName>
        <ecNumber evidence="5">2.7.6.2</ecNumber>
    </recommendedName>
</protein>
<dbReference type="EMBL" id="FOMI01000011">
    <property type="protein sequence ID" value="SFD37785.1"/>
    <property type="molecule type" value="Genomic_DNA"/>
</dbReference>
<evidence type="ECO:0000256" key="4">
    <source>
        <dbReference type="ARBA" id="ARBA00022840"/>
    </source>
</evidence>
<dbReference type="GO" id="GO:0004788">
    <property type="term" value="F:thiamine diphosphokinase activity"/>
    <property type="evidence" value="ECO:0007669"/>
    <property type="project" value="UniProtKB-UniRule"/>
</dbReference>
<dbReference type="Pfam" id="PF04265">
    <property type="entry name" value="TPK_B1_binding"/>
    <property type="match status" value="1"/>
</dbReference>
<dbReference type="InterPro" id="IPR007373">
    <property type="entry name" value="Thiamin_PyroPKinase_B1-bd"/>
</dbReference>
<dbReference type="InterPro" id="IPR007371">
    <property type="entry name" value="TPK_catalytic"/>
</dbReference>
<dbReference type="GO" id="GO:0006772">
    <property type="term" value="P:thiamine metabolic process"/>
    <property type="evidence" value="ECO:0007669"/>
    <property type="project" value="UniProtKB-UniRule"/>
</dbReference>
<dbReference type="InterPro" id="IPR036759">
    <property type="entry name" value="TPK_catalytic_sf"/>
</dbReference>
<organism evidence="7 8">
    <name type="scientific">Algibacter pectinivorans</name>
    <dbReference type="NCBI Taxonomy" id="870482"/>
    <lineage>
        <taxon>Bacteria</taxon>
        <taxon>Pseudomonadati</taxon>
        <taxon>Bacteroidota</taxon>
        <taxon>Flavobacteriia</taxon>
        <taxon>Flavobacteriales</taxon>
        <taxon>Flavobacteriaceae</taxon>
        <taxon>Algibacter</taxon>
    </lineage>
</organism>
<evidence type="ECO:0000313" key="7">
    <source>
        <dbReference type="EMBL" id="SFD37785.1"/>
    </source>
</evidence>